<feature type="compositionally biased region" description="Low complexity" evidence="2">
    <location>
        <begin position="92"/>
        <end position="118"/>
    </location>
</feature>
<protein>
    <submittedName>
        <fullName evidence="5">Ganglioside-induced differentiation-associated protein 2</fullName>
    </submittedName>
</protein>
<feature type="compositionally biased region" description="Basic and acidic residues" evidence="2">
    <location>
        <begin position="76"/>
        <end position="89"/>
    </location>
</feature>
<evidence type="ECO:0000313" key="5">
    <source>
        <dbReference type="EMBL" id="KNC46285.1"/>
    </source>
</evidence>
<feature type="domain" description="CRAL-TRIO" evidence="3">
    <location>
        <begin position="592"/>
        <end position="746"/>
    </location>
</feature>
<name>A0A0L0D2C0_THETB</name>
<comment type="similarity">
    <text evidence="1">Belongs to the GDAP2 family.</text>
</comment>
<dbReference type="OrthoDB" id="365077at2759"/>
<dbReference type="Pfam" id="PF01661">
    <property type="entry name" value="Macro"/>
    <property type="match status" value="1"/>
</dbReference>
<dbReference type="Gene3D" id="3.40.525.10">
    <property type="entry name" value="CRAL-TRIO lipid binding domain"/>
    <property type="match status" value="1"/>
</dbReference>
<dbReference type="InterPro" id="IPR043472">
    <property type="entry name" value="Macro_dom-like"/>
</dbReference>
<dbReference type="Pfam" id="PF13716">
    <property type="entry name" value="CRAL_TRIO_2"/>
    <property type="match status" value="1"/>
</dbReference>
<evidence type="ECO:0000313" key="6">
    <source>
        <dbReference type="Proteomes" id="UP000054408"/>
    </source>
</evidence>
<dbReference type="PROSITE" id="PS50191">
    <property type="entry name" value="CRAL_TRIO"/>
    <property type="match status" value="1"/>
</dbReference>
<accession>A0A0L0D2C0</accession>
<dbReference type="PANTHER" id="PTHR11106">
    <property type="entry name" value="GANGLIOSIDE INDUCED DIFFERENTIATION ASSOCIATED PROTEIN 2-RELATED"/>
    <property type="match status" value="1"/>
</dbReference>
<keyword evidence="6" id="KW-1185">Reference proteome</keyword>
<feature type="region of interest" description="Disordered" evidence="2">
    <location>
        <begin position="524"/>
        <end position="547"/>
    </location>
</feature>
<dbReference type="AlphaFoldDB" id="A0A0L0D2C0"/>
<feature type="region of interest" description="Disordered" evidence="2">
    <location>
        <begin position="461"/>
        <end position="484"/>
    </location>
</feature>
<dbReference type="RefSeq" id="XP_013760579.1">
    <property type="nucleotide sequence ID" value="XM_013905125.1"/>
</dbReference>
<evidence type="ECO:0000259" key="4">
    <source>
        <dbReference type="PROSITE" id="PS51154"/>
    </source>
</evidence>
<dbReference type="CDD" id="cd02905">
    <property type="entry name" value="Macro_GDAP2-like"/>
    <property type="match status" value="1"/>
</dbReference>
<dbReference type="eggNOG" id="KOG2633">
    <property type="taxonomic scope" value="Eukaryota"/>
</dbReference>
<dbReference type="EMBL" id="GL349442">
    <property type="protein sequence ID" value="KNC46285.1"/>
    <property type="molecule type" value="Genomic_DNA"/>
</dbReference>
<dbReference type="CDD" id="cd00170">
    <property type="entry name" value="SEC14"/>
    <property type="match status" value="1"/>
</dbReference>
<evidence type="ECO:0000256" key="2">
    <source>
        <dbReference type="SAM" id="MobiDB-lite"/>
    </source>
</evidence>
<dbReference type="PANTHER" id="PTHR11106:SF72">
    <property type="entry name" value="GANGLIOSIDE-INDUCED DIFFERENTIATION-ASSOCIATED PROTEIN 2"/>
    <property type="match status" value="1"/>
</dbReference>
<organism evidence="5 6">
    <name type="scientific">Thecamonas trahens ATCC 50062</name>
    <dbReference type="NCBI Taxonomy" id="461836"/>
    <lineage>
        <taxon>Eukaryota</taxon>
        <taxon>Apusozoa</taxon>
        <taxon>Apusomonadida</taxon>
        <taxon>Apusomonadidae</taxon>
        <taxon>Thecamonas</taxon>
    </lineage>
</organism>
<dbReference type="SMART" id="SM00516">
    <property type="entry name" value="SEC14"/>
    <property type="match status" value="1"/>
</dbReference>
<dbReference type="OMA" id="FCTTSTI"/>
<feature type="region of interest" description="Disordered" evidence="2">
    <location>
        <begin position="40"/>
        <end position="181"/>
    </location>
</feature>
<dbReference type="InterPro" id="IPR036865">
    <property type="entry name" value="CRAL-TRIO_dom_sf"/>
</dbReference>
<dbReference type="STRING" id="461836.A0A0L0D2C0"/>
<evidence type="ECO:0000256" key="1">
    <source>
        <dbReference type="ARBA" id="ARBA00008355"/>
    </source>
</evidence>
<dbReference type="SUPFAM" id="SSF52087">
    <property type="entry name" value="CRAL/TRIO domain"/>
    <property type="match status" value="1"/>
</dbReference>
<dbReference type="Gene3D" id="3.40.220.10">
    <property type="entry name" value="Leucine Aminopeptidase, subunit E, domain 1"/>
    <property type="match status" value="1"/>
</dbReference>
<dbReference type="InterPro" id="IPR001251">
    <property type="entry name" value="CRAL-TRIO_dom"/>
</dbReference>
<dbReference type="SMART" id="SM00506">
    <property type="entry name" value="A1pp"/>
    <property type="match status" value="1"/>
</dbReference>
<dbReference type="SUPFAM" id="SSF52949">
    <property type="entry name" value="Macro domain-like"/>
    <property type="match status" value="1"/>
</dbReference>
<dbReference type="PROSITE" id="PS51154">
    <property type="entry name" value="MACRO"/>
    <property type="match status" value="1"/>
</dbReference>
<sequence>MEASTVRRLDELVPWHAMPAVVPDDYDAGNPLWETVSWEAAAVDTDGKPTPPPPSSYRPDDTESAGASLVSSMDMPTDHVVARLDRGDADTGDAGAETETAVEANAEALAGASAMSGAKPVSTAKTEDDGNASDSEIGGSGRNSRSKGKSESRKGSKTLDPLRALAAEQREADAARRKARERAAAAADAAAAAARKAETAHQRDLLRARFEAERAAREHARARGEGDDESSCESAIKFPIMPFANSKIVLWCGNVYDLAVDVMVTTNNETLSETSGLAGRLLKLAGPELVSECRSREPIRTGEVRETLAGNLPCAYVLHTVAPRFNTKYRTAAENALHNCYRNCLQRVKELELRSIGFCVVHGQKRGFPRAIGTHVAVRTIRRFVEKWHTDIDTIVLCVPNPAEYAVYAAVLPLYFPRSLGEVKLALTQLPEDTGDINGETILEERIIRIRSSFGVRRLRSGPHTRDHKVSRVSRVSSAGPSSSEAEAEYGYEYEYEYAGYEDVDLVAGPILWYEPLLPAPGAGPSGPDMAGSEAWKSKSGGGADQDISDLARMQASPDDVRPRPVLSEADRREAELVRRYQMLLKTAAGMDLSDIEAARVVYLGGHDRAGRRIVVFVGARVSTQPPHLDRILLYTLLLMDSLVSKRYTCVYLHTDSKSENQPDTAWLKKLYSILPPLYKANVNSVVVVHPTFWLKTVMWFAKAFVTAKFFTRIAYCKSLAELFEHVHPSQLELPQHVVGYDEAKYGPLDTRVYGTESPASVSQNVL</sequence>
<dbReference type="InterPro" id="IPR035793">
    <property type="entry name" value="Macro_GDAP2"/>
</dbReference>
<proteinExistence type="inferred from homology"/>
<dbReference type="GeneID" id="25562391"/>
<feature type="domain" description="Macro" evidence="4">
    <location>
        <begin position="235"/>
        <end position="416"/>
    </location>
</feature>
<reference evidence="5 6" key="1">
    <citation type="submission" date="2010-05" db="EMBL/GenBank/DDBJ databases">
        <title>The Genome Sequence of Thecamonas trahens ATCC 50062.</title>
        <authorList>
            <consortium name="The Broad Institute Genome Sequencing Platform"/>
            <person name="Russ C."/>
            <person name="Cuomo C."/>
            <person name="Shea T."/>
            <person name="Young S.K."/>
            <person name="Zeng Q."/>
            <person name="Koehrsen M."/>
            <person name="Haas B."/>
            <person name="Borodovsky M."/>
            <person name="Guigo R."/>
            <person name="Alvarado L."/>
            <person name="Berlin A."/>
            <person name="Bochicchio J."/>
            <person name="Borenstein D."/>
            <person name="Chapman S."/>
            <person name="Chen Z."/>
            <person name="Freedman E."/>
            <person name="Gellesch M."/>
            <person name="Goldberg J."/>
            <person name="Griggs A."/>
            <person name="Gujja S."/>
            <person name="Heilman E."/>
            <person name="Heiman D."/>
            <person name="Hepburn T."/>
            <person name="Howarth C."/>
            <person name="Jen D."/>
            <person name="Larson L."/>
            <person name="Mehta T."/>
            <person name="Park D."/>
            <person name="Pearson M."/>
            <person name="Roberts A."/>
            <person name="Saif S."/>
            <person name="Shenoy N."/>
            <person name="Sisk P."/>
            <person name="Stolte C."/>
            <person name="Sykes S."/>
            <person name="Thomson T."/>
            <person name="Walk T."/>
            <person name="White J."/>
            <person name="Yandava C."/>
            <person name="Burger G."/>
            <person name="Gray M.W."/>
            <person name="Holland P.W.H."/>
            <person name="King N."/>
            <person name="Lang F.B.F."/>
            <person name="Roger A.J."/>
            <person name="Ruiz-Trillo I."/>
            <person name="Lander E."/>
            <person name="Nusbaum C."/>
        </authorList>
    </citation>
    <scope>NUCLEOTIDE SEQUENCE [LARGE SCALE GENOMIC DNA]</scope>
    <source>
        <strain evidence="5 6">ATCC 50062</strain>
    </source>
</reference>
<evidence type="ECO:0000259" key="3">
    <source>
        <dbReference type="PROSITE" id="PS50191"/>
    </source>
</evidence>
<dbReference type="InterPro" id="IPR002589">
    <property type="entry name" value="Macro_dom"/>
</dbReference>
<dbReference type="Proteomes" id="UP000054408">
    <property type="component" value="Unassembled WGS sequence"/>
</dbReference>
<gene>
    <name evidence="5" type="ORF">AMSG_02738</name>
</gene>